<reference evidence="1" key="1">
    <citation type="submission" date="2005-03" db="EMBL/GenBank/DDBJ databases">
        <authorList>
            <person name="Town C.D."/>
        </authorList>
    </citation>
    <scope>NUCLEOTIDE SEQUENCE</scope>
</reference>
<dbReference type="EMBL" id="AC157507">
    <property type="protein sequence ID" value="ABN08609.1"/>
    <property type="molecule type" value="Genomic_DNA"/>
</dbReference>
<gene>
    <name evidence="1" type="ORF">MtrDRAFT_AC157507g20v2</name>
</gene>
<sequence length="51" mass="5799">MRFLEIVFVLKVTISLSLFSHFSPRFSISPFSLSLSHLSSPLSPSLYIIKK</sequence>
<proteinExistence type="predicted"/>
<protein>
    <submittedName>
        <fullName evidence="1">Uncharacterized protein</fullName>
    </submittedName>
</protein>
<organism evidence="1">
    <name type="scientific">Medicago truncatula</name>
    <name type="common">Barrel medic</name>
    <name type="synonym">Medicago tribuloides</name>
    <dbReference type="NCBI Taxonomy" id="3880"/>
    <lineage>
        <taxon>Eukaryota</taxon>
        <taxon>Viridiplantae</taxon>
        <taxon>Streptophyta</taxon>
        <taxon>Embryophyta</taxon>
        <taxon>Tracheophyta</taxon>
        <taxon>Spermatophyta</taxon>
        <taxon>Magnoliopsida</taxon>
        <taxon>eudicotyledons</taxon>
        <taxon>Gunneridae</taxon>
        <taxon>Pentapetalae</taxon>
        <taxon>rosids</taxon>
        <taxon>fabids</taxon>
        <taxon>Fabales</taxon>
        <taxon>Fabaceae</taxon>
        <taxon>Papilionoideae</taxon>
        <taxon>50 kb inversion clade</taxon>
        <taxon>NPAAA clade</taxon>
        <taxon>Hologalegina</taxon>
        <taxon>IRL clade</taxon>
        <taxon>Trifolieae</taxon>
        <taxon>Medicago</taxon>
    </lineage>
</organism>
<name>A2Q4Q9_MEDTR</name>
<accession>A2Q4Q9</accession>
<evidence type="ECO:0000313" key="1">
    <source>
        <dbReference type="EMBL" id="ABN08609.1"/>
    </source>
</evidence>
<dbReference type="AlphaFoldDB" id="A2Q4Q9"/>
<reference evidence="1" key="2">
    <citation type="submission" date="2007-03" db="EMBL/GenBank/DDBJ databases">
        <authorList>
            <consortium name="The International Medicago Genome Annotation Group"/>
        </authorList>
    </citation>
    <scope>NUCLEOTIDE SEQUENCE</scope>
</reference>